<dbReference type="Proteomes" id="UP000298210">
    <property type="component" value="Unassembled WGS sequence"/>
</dbReference>
<keyword evidence="1" id="KW-0732">Signal</keyword>
<name>A0A4Y7WF31_9BACI</name>
<evidence type="ECO:0000313" key="2">
    <source>
        <dbReference type="EMBL" id="TES46451.1"/>
    </source>
</evidence>
<evidence type="ECO:0000313" key="3">
    <source>
        <dbReference type="Proteomes" id="UP000298210"/>
    </source>
</evidence>
<comment type="caution">
    <text evidence="2">The sequence shown here is derived from an EMBL/GenBank/DDBJ whole genome shotgun (WGS) entry which is preliminary data.</text>
</comment>
<dbReference type="EMBL" id="SNUX01000004">
    <property type="protein sequence ID" value="TES46451.1"/>
    <property type="molecule type" value="Genomic_DNA"/>
</dbReference>
<organism evidence="2 3">
    <name type="scientific">Shouchella lehensis</name>
    <dbReference type="NCBI Taxonomy" id="300825"/>
    <lineage>
        <taxon>Bacteria</taxon>
        <taxon>Bacillati</taxon>
        <taxon>Bacillota</taxon>
        <taxon>Bacilli</taxon>
        <taxon>Bacillales</taxon>
        <taxon>Bacillaceae</taxon>
        <taxon>Shouchella</taxon>
    </lineage>
</organism>
<protein>
    <recommendedName>
        <fullName evidence="4">Intracellular proteinase inhibitor BsuPI domain-containing protein</fullName>
    </recommendedName>
</protein>
<proteinExistence type="predicted"/>
<feature type="chain" id="PRO_5021266523" description="Intracellular proteinase inhibitor BsuPI domain-containing protein" evidence="1">
    <location>
        <begin position="22"/>
        <end position="136"/>
    </location>
</feature>
<sequence length="136" mass="15520">MKKLSLYTLSSFFLLAGCSSGTDLNDVQFVHSQFVSEPMPTFAMILENENNQEIDVAYELLFLDDGVNEYFEHESASIHAEIPNTIPGDQEFTFSVNLEEVPPDDILENLYDFDLNLQEFDGDEIVNERTIEVRAE</sequence>
<dbReference type="PROSITE" id="PS51257">
    <property type="entry name" value="PROKAR_LIPOPROTEIN"/>
    <property type="match status" value="1"/>
</dbReference>
<dbReference type="RefSeq" id="WP_134259859.1">
    <property type="nucleotide sequence ID" value="NZ_LDIM01000013.1"/>
</dbReference>
<gene>
    <name evidence="2" type="ORF">E2L03_17290</name>
</gene>
<evidence type="ECO:0000256" key="1">
    <source>
        <dbReference type="SAM" id="SignalP"/>
    </source>
</evidence>
<accession>A0A4Y7WF31</accession>
<dbReference type="AlphaFoldDB" id="A0A4Y7WF31"/>
<evidence type="ECO:0008006" key="4">
    <source>
        <dbReference type="Google" id="ProtNLM"/>
    </source>
</evidence>
<feature type="signal peptide" evidence="1">
    <location>
        <begin position="1"/>
        <end position="21"/>
    </location>
</feature>
<reference evidence="2 3" key="1">
    <citation type="submission" date="2019-03" db="EMBL/GenBank/DDBJ databases">
        <authorList>
            <person name="Liu G."/>
        </authorList>
    </citation>
    <scope>NUCLEOTIDE SEQUENCE [LARGE SCALE GENOMIC DNA]</scope>
    <source>
        <strain evidence="2 3">DSM 19099</strain>
    </source>
</reference>